<dbReference type="PANTHER" id="PTHR11559">
    <property type="entry name" value="CARBOXYLESTERASE"/>
    <property type="match status" value="1"/>
</dbReference>
<evidence type="ECO:0000256" key="2">
    <source>
        <dbReference type="ARBA" id="ARBA00022801"/>
    </source>
</evidence>
<evidence type="ECO:0000313" key="6">
    <source>
        <dbReference type="Proteomes" id="UP001583177"/>
    </source>
</evidence>
<dbReference type="InterPro" id="IPR029058">
    <property type="entry name" value="AB_hydrolase_fold"/>
</dbReference>
<dbReference type="EC" id="3.1.1.-" evidence="3"/>
<dbReference type="InterPro" id="IPR050309">
    <property type="entry name" value="Type-B_Carboxylest/Lipase"/>
</dbReference>
<dbReference type="Proteomes" id="UP001583177">
    <property type="component" value="Unassembled WGS sequence"/>
</dbReference>
<accession>A0ABR3XLT0</accession>
<reference evidence="5 6" key="1">
    <citation type="journal article" date="2024" name="IMA Fungus">
        <title>IMA Genome - F19 : A genome assembly and annotation guide to empower mycologists, including annotated draft genome sequences of Ceratocystis pirilliformis, Diaporthe australafricana, Fusarium ophioides, Paecilomyces lecythidis, and Sporothrix stenoceras.</title>
        <authorList>
            <person name="Aylward J."/>
            <person name="Wilson A.M."/>
            <person name="Visagie C.M."/>
            <person name="Spraker J."/>
            <person name="Barnes I."/>
            <person name="Buitendag C."/>
            <person name="Ceriani C."/>
            <person name="Del Mar Angel L."/>
            <person name="du Plessis D."/>
            <person name="Fuchs T."/>
            <person name="Gasser K."/>
            <person name="Kramer D."/>
            <person name="Li W."/>
            <person name="Munsamy K."/>
            <person name="Piso A."/>
            <person name="Price J.L."/>
            <person name="Sonnekus B."/>
            <person name="Thomas C."/>
            <person name="van der Nest A."/>
            <person name="van Dijk A."/>
            <person name="van Heerden A."/>
            <person name="van Vuuren N."/>
            <person name="Yilmaz N."/>
            <person name="Duong T.A."/>
            <person name="van der Merwe N.A."/>
            <person name="Wingfield M.J."/>
            <person name="Wingfield B.D."/>
        </authorList>
    </citation>
    <scope>NUCLEOTIDE SEQUENCE [LARGE SCALE GENOMIC DNA]</scope>
    <source>
        <strain evidence="5 6">CMW 18300</strain>
    </source>
</reference>
<evidence type="ECO:0000313" key="5">
    <source>
        <dbReference type="EMBL" id="KAL1876946.1"/>
    </source>
</evidence>
<dbReference type="PROSITE" id="PS00941">
    <property type="entry name" value="CARBOXYLESTERASE_B_2"/>
    <property type="match status" value="1"/>
</dbReference>
<keyword evidence="6" id="KW-1185">Reference proteome</keyword>
<keyword evidence="2 3" id="KW-0378">Hydrolase</keyword>
<gene>
    <name evidence="5" type="ORF">Daus18300_002553</name>
</gene>
<dbReference type="PROSITE" id="PS00122">
    <property type="entry name" value="CARBOXYLESTERASE_B_1"/>
    <property type="match status" value="1"/>
</dbReference>
<dbReference type="InterPro" id="IPR019826">
    <property type="entry name" value="Carboxylesterase_B_AS"/>
</dbReference>
<evidence type="ECO:0000259" key="4">
    <source>
        <dbReference type="Pfam" id="PF00135"/>
    </source>
</evidence>
<feature type="signal peptide" evidence="3">
    <location>
        <begin position="1"/>
        <end position="18"/>
    </location>
</feature>
<comment type="caution">
    <text evidence="5">The sequence shown here is derived from an EMBL/GenBank/DDBJ whole genome shotgun (WGS) entry which is preliminary data.</text>
</comment>
<protein>
    <recommendedName>
        <fullName evidence="3">Carboxylic ester hydrolase</fullName>
        <ecNumber evidence="3">3.1.1.-</ecNumber>
    </recommendedName>
</protein>
<comment type="similarity">
    <text evidence="1 3">Belongs to the type-B carboxylesterase/lipase family.</text>
</comment>
<dbReference type="InterPro" id="IPR019819">
    <property type="entry name" value="Carboxylesterase_B_CS"/>
</dbReference>
<feature type="chain" id="PRO_5044997137" description="Carboxylic ester hydrolase" evidence="3">
    <location>
        <begin position="19"/>
        <end position="576"/>
    </location>
</feature>
<dbReference type="Gene3D" id="3.40.50.1820">
    <property type="entry name" value="alpha/beta hydrolase"/>
    <property type="match status" value="1"/>
</dbReference>
<dbReference type="Pfam" id="PF00135">
    <property type="entry name" value="COesterase"/>
    <property type="match status" value="1"/>
</dbReference>
<name>A0ABR3XLT0_9PEZI</name>
<dbReference type="EMBL" id="JAWRVE010000015">
    <property type="protein sequence ID" value="KAL1876946.1"/>
    <property type="molecule type" value="Genomic_DNA"/>
</dbReference>
<evidence type="ECO:0000256" key="1">
    <source>
        <dbReference type="ARBA" id="ARBA00005964"/>
    </source>
</evidence>
<evidence type="ECO:0000256" key="3">
    <source>
        <dbReference type="RuleBase" id="RU361235"/>
    </source>
</evidence>
<keyword evidence="3" id="KW-0732">Signal</keyword>
<proteinExistence type="inferred from homology"/>
<dbReference type="InterPro" id="IPR002018">
    <property type="entry name" value="CarbesteraseB"/>
</dbReference>
<dbReference type="SUPFAM" id="SSF53474">
    <property type="entry name" value="alpha/beta-Hydrolases"/>
    <property type="match status" value="1"/>
</dbReference>
<organism evidence="5 6">
    <name type="scientific">Diaporthe australafricana</name>
    <dbReference type="NCBI Taxonomy" id="127596"/>
    <lineage>
        <taxon>Eukaryota</taxon>
        <taxon>Fungi</taxon>
        <taxon>Dikarya</taxon>
        <taxon>Ascomycota</taxon>
        <taxon>Pezizomycotina</taxon>
        <taxon>Sordariomycetes</taxon>
        <taxon>Sordariomycetidae</taxon>
        <taxon>Diaporthales</taxon>
        <taxon>Diaporthaceae</taxon>
        <taxon>Diaporthe</taxon>
    </lineage>
</organism>
<feature type="domain" description="Carboxylesterase type B" evidence="4">
    <location>
        <begin position="53"/>
        <end position="538"/>
    </location>
</feature>
<sequence>MKGFTASVLASFVASALALPAGQGSSPVVNGRAVSPTVVLSPSNTIVGLASGDVEKFAGIPFADPPTGSLRLKPPKKLSTNLGSAYDAINPAAACPQMLVSSGENQSLFLQVLGDLTSLPILQAATNQSEDCLTVSVIRPAGVTAGANLPVLYWIFGGAFELGWAAMYDGTDLLDQAISQDQPFIYVAVNYRVAGFGFMPGKEILADGSSNLGLLDQRMALEWVADNIEAFGGDPTKVTLWGESAGAISVFDQMALYGGDNNYNGKPLFRGAIMDSGSIVPADPVDCPKGQVVYDTVVKTGGCSGASDTLECLRALPYEQFLDAANSVPGFLGYQSVALSYLPRPDGTVLPDSPDVLATQGRYAAVPMINGDQEDEGTIFTLFTSNVTTTQDLLEYLQTYYFSSATTAQLEALLETYPQDITQGSPFRTSLLNEVYPQFKRISALLGDLVFTLSRRGFLENTNAVNPSVPSWSYLASYNYGTPLLGTFHGSDLLQVFFGIYDNYAARSIRTYYYNFLYNLDPNVGYGSYPNWPQWKDTGSGNQLVQFYALSQNYLADDFRSDSYAFIKENINSLHI</sequence>